<accession>A0AA89C5J0</accession>
<feature type="compositionally biased region" description="Basic and acidic residues" evidence="3">
    <location>
        <begin position="358"/>
        <end position="380"/>
    </location>
</feature>
<dbReference type="PANTHER" id="PTHR15036:SF85">
    <property type="entry name" value="SP2353, ISOFORM A"/>
    <property type="match status" value="1"/>
</dbReference>
<feature type="coiled-coil region" evidence="2">
    <location>
        <begin position="689"/>
        <end position="784"/>
    </location>
</feature>
<dbReference type="PANTHER" id="PTHR15036">
    <property type="entry name" value="PIKACHURIN-LIKE PROTEIN"/>
    <property type="match status" value="1"/>
</dbReference>
<keyword evidence="1" id="KW-1015">Disulfide bond</keyword>
<dbReference type="CDD" id="cd00110">
    <property type="entry name" value="LamG"/>
    <property type="match status" value="1"/>
</dbReference>
<feature type="domain" description="Laminin G" evidence="4">
    <location>
        <begin position="976"/>
        <end position="1151"/>
    </location>
</feature>
<name>A0AA89C5J0_PINIB</name>
<proteinExistence type="predicted"/>
<evidence type="ECO:0000256" key="3">
    <source>
        <dbReference type="SAM" id="MobiDB-lite"/>
    </source>
</evidence>
<feature type="region of interest" description="Disordered" evidence="3">
    <location>
        <begin position="358"/>
        <end position="381"/>
    </location>
</feature>
<dbReference type="PROSITE" id="PS50025">
    <property type="entry name" value="LAM_G_DOMAIN"/>
    <property type="match status" value="2"/>
</dbReference>
<gene>
    <name evidence="5" type="ORF">FSP39_016029</name>
</gene>
<evidence type="ECO:0000259" key="4">
    <source>
        <dbReference type="PROSITE" id="PS50025"/>
    </source>
</evidence>
<protein>
    <recommendedName>
        <fullName evidence="4">Laminin G domain-containing protein</fullName>
    </recommendedName>
</protein>
<feature type="region of interest" description="Disordered" evidence="3">
    <location>
        <begin position="55"/>
        <end position="115"/>
    </location>
</feature>
<comment type="caution">
    <text evidence="1">Lacks conserved residue(s) required for the propagation of feature annotation.</text>
</comment>
<comment type="caution">
    <text evidence="5">The sequence shown here is derived from an EMBL/GenBank/DDBJ whole genome shotgun (WGS) entry which is preliminary data.</text>
</comment>
<feature type="disulfide bond" evidence="1">
    <location>
        <begin position="1124"/>
        <end position="1151"/>
    </location>
</feature>
<evidence type="ECO:0000256" key="1">
    <source>
        <dbReference type="PROSITE-ProRule" id="PRU00122"/>
    </source>
</evidence>
<dbReference type="SMART" id="SM00282">
    <property type="entry name" value="LamG"/>
    <property type="match status" value="2"/>
</dbReference>
<sequence length="1344" mass="151201">MSNMKSCEVQSKERRSVPTLIQERNISMCTAHWAHCDNSLKTSEQNLHRINIKLKDEKHKHNKGHRGHNRRRGKGRRRNRRVRYHKETLSASPGRASKHLQLPQSDDGRRPWRNNYWRDRSRVPAAAARLEQRLNPSVAGSLQKLKQTLTQILQKMGRYIGEIKTEYKDVQNGSKHDIMEIRKILQQIADENDEAYEVILDVSQLLRYIMLRAHQHGMVAPAMAVQAPPVMPNVSFDGQLRSVLRTKQIADATLTKAKDYKMRLGRMDAKVMATQQHDQPKVPEDALADLQRLSRKVLQSLGGKMITSVTKMKLERYKNFDNTIMDNMRNATLLSRTAYQDIKYTQRMFQDNKEYHSKIKEAQRGKKDNPDRARQKRSSDSENLTYDYLQDLTQKAYMKARNFQKTASIANRTLLPLLSKAEKLPKTRGQSSLMVEIRAIVTRVQSLTMKLDRKLDEMRIFLGVDDILKERCEQLVDVEGSGGIDDLDTIIDCEKFGIGRLYVEGSGDIDDLDTIIDCEKFGILPVASGSGDEDLLPVSIRPTLKITSTPPPLTSTTPSVDVIEGSGDGEFEFEDKDKPKKDEDNGWFGGLFGDDPGVIKQSLFGIKLKENASKEREESEELYKRAQPMPVKIEVFTKKFNGLISIRDGLENFVDMALNVTSSWQQEKASIDNIKERIAKFDKSFYLKLEMAENKSKEARAAANARLEEYREASKNKQSESSAADTEVLTKLISAVDKVKKNTEELKRLKDRIPDPCKTLELTAINLRTNIAELRAKIQKAKQITRSLPLSVSFDGNSRLQTILDGDMRLKSPTTSLGMCIKVTPSDKENYHIATFASNTSLNYDISLVKSAVRVSVIDSDGDEAGVLTSQTPLTPDSWYKLQLQRFGNTLKLTTDSLSTDDDPVTEAKALTDVPPIHTSPQTAYLGANLKGDSYFNGCIGQVSVNGRHVGLLNTAKTGSKLSVCTTNCQEDRNQAIVFEGDGYTKYGIETLRSPSRIENIQLGFRSQQKNGLMFLLNDRLQDLQVLVSLVNGAIYVEGRTKRGTTMKKSSLSSYSDGKIHKLEIQFEADGIMVRVDNGSDQFLPERATQEISKAIDDGIFLGGLGVKSQLVTGKSKLRPFSGCITDFKIGDQSFPFYLAKETKNAFLGDCMQNIWMKCVRFQDDSSPIVLEKTDNMKFINLVVSRDSVGRVLHYKNGEKFNIELRVDGNGIEIFDVREDETYKMVSPGSPADIWYSIQIQDKPDEVIFTLNGTTQNVEYTSGGGWFGGETKKDDYSLTVGGGDQDDASFTGSVAALVVNDKEINLRQNSSALGLSHCEKPAMNMMEPKEKDEKLQICSRMMEN</sequence>
<dbReference type="Pfam" id="PF02210">
    <property type="entry name" value="Laminin_G_2"/>
    <property type="match status" value="2"/>
</dbReference>
<dbReference type="EMBL" id="VSWD01000008">
    <property type="protein sequence ID" value="KAK3095552.1"/>
    <property type="molecule type" value="Genomic_DNA"/>
</dbReference>
<evidence type="ECO:0000313" key="6">
    <source>
        <dbReference type="Proteomes" id="UP001186944"/>
    </source>
</evidence>
<evidence type="ECO:0000256" key="2">
    <source>
        <dbReference type="SAM" id="Coils"/>
    </source>
</evidence>
<dbReference type="InterPro" id="IPR013320">
    <property type="entry name" value="ConA-like_dom_sf"/>
</dbReference>
<feature type="compositionally biased region" description="Basic residues" evidence="3">
    <location>
        <begin position="60"/>
        <end position="84"/>
    </location>
</feature>
<dbReference type="SUPFAM" id="SSF49899">
    <property type="entry name" value="Concanavalin A-like lectins/glucanases"/>
    <property type="match status" value="2"/>
</dbReference>
<dbReference type="Gene3D" id="2.60.120.200">
    <property type="match status" value="2"/>
</dbReference>
<organism evidence="5 6">
    <name type="scientific">Pinctada imbricata</name>
    <name type="common">Atlantic pearl-oyster</name>
    <name type="synonym">Pinctada martensii</name>
    <dbReference type="NCBI Taxonomy" id="66713"/>
    <lineage>
        <taxon>Eukaryota</taxon>
        <taxon>Metazoa</taxon>
        <taxon>Spiralia</taxon>
        <taxon>Lophotrochozoa</taxon>
        <taxon>Mollusca</taxon>
        <taxon>Bivalvia</taxon>
        <taxon>Autobranchia</taxon>
        <taxon>Pteriomorphia</taxon>
        <taxon>Pterioida</taxon>
        <taxon>Pterioidea</taxon>
        <taxon>Pteriidae</taxon>
        <taxon>Pinctada</taxon>
    </lineage>
</organism>
<feature type="compositionally biased region" description="Basic and acidic residues" evidence="3">
    <location>
        <begin position="106"/>
        <end position="115"/>
    </location>
</feature>
<keyword evidence="2" id="KW-0175">Coiled coil</keyword>
<keyword evidence="6" id="KW-1185">Reference proteome</keyword>
<evidence type="ECO:0000313" key="5">
    <source>
        <dbReference type="EMBL" id="KAK3095552.1"/>
    </source>
</evidence>
<reference evidence="5" key="1">
    <citation type="submission" date="2019-08" db="EMBL/GenBank/DDBJ databases">
        <title>The improved chromosome-level genome for the pearl oyster Pinctada fucata martensii using PacBio sequencing and Hi-C.</title>
        <authorList>
            <person name="Zheng Z."/>
        </authorList>
    </citation>
    <scope>NUCLEOTIDE SEQUENCE</scope>
    <source>
        <strain evidence="5">ZZ-2019</strain>
        <tissue evidence="5">Adductor muscle</tissue>
    </source>
</reference>
<dbReference type="InterPro" id="IPR050372">
    <property type="entry name" value="Neurexin-related_CASP"/>
</dbReference>
<dbReference type="Proteomes" id="UP001186944">
    <property type="component" value="Unassembled WGS sequence"/>
</dbReference>
<dbReference type="GO" id="GO:0016020">
    <property type="term" value="C:membrane"/>
    <property type="evidence" value="ECO:0007669"/>
    <property type="project" value="UniProtKB-SubCell"/>
</dbReference>
<dbReference type="InterPro" id="IPR001791">
    <property type="entry name" value="Laminin_G"/>
</dbReference>
<feature type="domain" description="Laminin G" evidence="4">
    <location>
        <begin position="791"/>
        <end position="969"/>
    </location>
</feature>